<sequence>VAAATAVTNHYAGRISSNISTYLGHCIIALCVTEKILRDFQSVFVVFGLWRNVLYPKSIGNFVDFKKRKKRLAFLGVLRRILNNWVSPLLMMVYLSLVVTTTDNMSVS</sequence>
<feature type="non-terminal residue" evidence="2">
    <location>
        <position position="108"/>
    </location>
</feature>
<proteinExistence type="predicted"/>
<accession>A0A0B6YFT4</accession>
<name>A0A0B6YFT4_9EUPU</name>
<keyword evidence="1" id="KW-0812">Transmembrane</keyword>
<reference evidence="2" key="1">
    <citation type="submission" date="2014-12" db="EMBL/GenBank/DDBJ databases">
        <title>Insight into the proteome of Arion vulgaris.</title>
        <authorList>
            <person name="Aradska J."/>
            <person name="Bulat T."/>
            <person name="Smidak R."/>
            <person name="Sarate P."/>
            <person name="Gangsoo J."/>
            <person name="Sialana F."/>
            <person name="Bilban M."/>
            <person name="Lubec G."/>
        </authorList>
    </citation>
    <scope>NUCLEOTIDE SEQUENCE</scope>
    <source>
        <tissue evidence="2">Skin</tissue>
    </source>
</reference>
<dbReference type="AlphaFoldDB" id="A0A0B6YFT4"/>
<organism evidence="2">
    <name type="scientific">Arion vulgaris</name>
    <dbReference type="NCBI Taxonomy" id="1028688"/>
    <lineage>
        <taxon>Eukaryota</taxon>
        <taxon>Metazoa</taxon>
        <taxon>Spiralia</taxon>
        <taxon>Lophotrochozoa</taxon>
        <taxon>Mollusca</taxon>
        <taxon>Gastropoda</taxon>
        <taxon>Heterobranchia</taxon>
        <taxon>Euthyneura</taxon>
        <taxon>Panpulmonata</taxon>
        <taxon>Eupulmonata</taxon>
        <taxon>Stylommatophora</taxon>
        <taxon>Helicina</taxon>
        <taxon>Arionoidea</taxon>
        <taxon>Arionidae</taxon>
        <taxon>Arion</taxon>
    </lineage>
</organism>
<protein>
    <submittedName>
        <fullName evidence="2">Uncharacterized protein</fullName>
    </submittedName>
</protein>
<keyword evidence="1" id="KW-0472">Membrane</keyword>
<gene>
    <name evidence="2" type="primary">ORF22644</name>
</gene>
<feature type="non-terminal residue" evidence="2">
    <location>
        <position position="1"/>
    </location>
</feature>
<feature type="transmembrane region" description="Helical" evidence="1">
    <location>
        <begin position="77"/>
        <end position="99"/>
    </location>
</feature>
<evidence type="ECO:0000256" key="1">
    <source>
        <dbReference type="SAM" id="Phobius"/>
    </source>
</evidence>
<dbReference type="EMBL" id="HACG01007515">
    <property type="protein sequence ID" value="CEK54380.1"/>
    <property type="molecule type" value="Transcribed_RNA"/>
</dbReference>
<evidence type="ECO:0000313" key="2">
    <source>
        <dbReference type="EMBL" id="CEK54380.1"/>
    </source>
</evidence>
<keyword evidence="1" id="KW-1133">Transmembrane helix</keyword>